<dbReference type="Pfam" id="PF14486">
    <property type="entry name" value="DUF4432"/>
    <property type="match status" value="1"/>
</dbReference>
<accession>A0A1E3AC83</accession>
<dbReference type="EMBL" id="MCGH01000002">
    <property type="protein sequence ID" value="ODM06338.1"/>
    <property type="molecule type" value="Genomic_DNA"/>
</dbReference>
<comment type="caution">
    <text evidence="1">The sequence shown here is derived from an EMBL/GenBank/DDBJ whole genome shotgun (WGS) entry which is preliminary data.</text>
</comment>
<dbReference type="Proteomes" id="UP000094067">
    <property type="component" value="Unassembled WGS sequence"/>
</dbReference>
<dbReference type="Gene3D" id="2.70.98.10">
    <property type="match status" value="1"/>
</dbReference>
<sequence>MYILENDKLAVHVLPELGGKITSLYLKEKEFELAAPNRTGQYRLPGGVVQTGKKTDFGPDFSQYDASGLDDAFPNIDPGLVEWQGRKLYYPDHGEIWSHMMELQEMPEGIRLSYASAAFGYAYEKRMELKGSNLSLHYRIENRGGGEFPFLWTFHGLMRYEEDMRLLLPTDFEYYRNVLSHPVLGEEGRIYPARNDIYDFSRVPAPESKSMVKYYGEGKSREGACGLWYPSRGVRCMLRYDAQALPYLGVWITAGGYRGDCNCALEPSTGFYDGISRARENGSLKVIKPGEIFSFTLEICLENTGS</sequence>
<dbReference type="GO" id="GO:0003824">
    <property type="term" value="F:catalytic activity"/>
    <property type="evidence" value="ECO:0007669"/>
    <property type="project" value="InterPro"/>
</dbReference>
<dbReference type="GO" id="GO:0005975">
    <property type="term" value="P:carbohydrate metabolic process"/>
    <property type="evidence" value="ECO:0007669"/>
    <property type="project" value="InterPro"/>
</dbReference>
<proteinExistence type="predicted"/>
<evidence type="ECO:0000313" key="1">
    <source>
        <dbReference type="EMBL" id="ODM06338.1"/>
    </source>
</evidence>
<dbReference type="PATRIC" id="fig|1432052.4.peg.2490"/>
<organism evidence="1 2">
    <name type="scientific">Eisenbergiella tayi</name>
    <dbReference type="NCBI Taxonomy" id="1432052"/>
    <lineage>
        <taxon>Bacteria</taxon>
        <taxon>Bacillati</taxon>
        <taxon>Bacillota</taxon>
        <taxon>Clostridia</taxon>
        <taxon>Lachnospirales</taxon>
        <taxon>Lachnospiraceae</taxon>
        <taxon>Eisenbergiella</taxon>
    </lineage>
</organism>
<dbReference type="SUPFAM" id="SSF74650">
    <property type="entry name" value="Galactose mutarotase-like"/>
    <property type="match status" value="1"/>
</dbReference>
<dbReference type="AlphaFoldDB" id="A0A1E3AC83"/>
<dbReference type="RefSeq" id="WP_069152317.1">
    <property type="nucleotide sequence ID" value="NZ_MCGH01000002.1"/>
</dbReference>
<gene>
    <name evidence="1" type="ORF">BEI61_02228</name>
</gene>
<dbReference type="InterPro" id="IPR027839">
    <property type="entry name" value="DUF4432"/>
</dbReference>
<dbReference type="InterPro" id="IPR011013">
    <property type="entry name" value="Gal_mutarotase_sf_dom"/>
</dbReference>
<name>A0A1E3AC83_9FIRM</name>
<reference evidence="1 2" key="1">
    <citation type="submission" date="2016-07" db="EMBL/GenBank/DDBJ databases">
        <title>Characterization of isolates of Eisenbergiella tayi derived from blood cultures, using whole genome sequencing.</title>
        <authorList>
            <person name="Burdz T."/>
            <person name="Wiebe D."/>
            <person name="Huynh C."/>
            <person name="Bernard K."/>
        </authorList>
    </citation>
    <scope>NUCLEOTIDE SEQUENCE [LARGE SCALE GENOMIC DNA]</scope>
    <source>
        <strain evidence="1 2">NML 110608</strain>
    </source>
</reference>
<evidence type="ECO:0008006" key="3">
    <source>
        <dbReference type="Google" id="ProtNLM"/>
    </source>
</evidence>
<dbReference type="GO" id="GO:0030246">
    <property type="term" value="F:carbohydrate binding"/>
    <property type="evidence" value="ECO:0007669"/>
    <property type="project" value="InterPro"/>
</dbReference>
<dbReference type="InterPro" id="IPR014718">
    <property type="entry name" value="GH-type_carb-bd"/>
</dbReference>
<evidence type="ECO:0000313" key="2">
    <source>
        <dbReference type="Proteomes" id="UP000094067"/>
    </source>
</evidence>
<protein>
    <recommendedName>
        <fullName evidence="3">Aldose 1-epimerase</fullName>
    </recommendedName>
</protein>